<name>A0A0G0H4Q0_9BACT</name>
<evidence type="ECO:0000259" key="1">
    <source>
        <dbReference type="Pfam" id="PF13173"/>
    </source>
</evidence>
<dbReference type="Proteomes" id="UP000034471">
    <property type="component" value="Unassembled WGS sequence"/>
</dbReference>
<dbReference type="InterPro" id="IPR025420">
    <property type="entry name" value="DUF4143"/>
</dbReference>
<dbReference type="PANTHER" id="PTHR43566:SF1">
    <property type="entry name" value="AAA+ ATPASE DOMAIN-CONTAINING PROTEIN"/>
    <property type="match status" value="1"/>
</dbReference>
<dbReference type="InterPro" id="IPR041682">
    <property type="entry name" value="AAA_14"/>
</dbReference>
<dbReference type="EMBL" id="LBTJ01000045">
    <property type="protein sequence ID" value="KKQ37087.1"/>
    <property type="molecule type" value="Genomic_DNA"/>
</dbReference>
<gene>
    <name evidence="3" type="ORF">US54_C0045G0008</name>
</gene>
<feature type="domain" description="AAA" evidence="1">
    <location>
        <begin position="17"/>
        <end position="148"/>
    </location>
</feature>
<proteinExistence type="predicted"/>
<dbReference type="InterPro" id="IPR027417">
    <property type="entry name" value="P-loop_NTPase"/>
</dbReference>
<dbReference type="SUPFAM" id="SSF52540">
    <property type="entry name" value="P-loop containing nucleoside triphosphate hydrolases"/>
    <property type="match status" value="1"/>
</dbReference>
<evidence type="ECO:0000313" key="4">
    <source>
        <dbReference type="Proteomes" id="UP000034471"/>
    </source>
</evidence>
<sequence>MFRRKLYFELIRYVNNKEALIINGMRQVGKTTLLSQIYSTIESPYKLLLDLENVLNQQYFEDDNYDRINLTIRNLVKADADEHIYLFLDEIQNIKKLPSIIKYLGDHFSYKFFLTGSVSFYLKNLFSESLAGRKYLFELNPLSFSEFLEFKSVKYKLPDENEKANNTLYQTFFPLYEEFALYGGFPAVVLAKNREVKEKKLSEIFSSYYEKDIVNFSDYRKSKIIRDLMLLLLARTGSKVKLTKLSSELGITRITLAEYLSFLEATYFIKQIRPFSRNIDTEIRQTPKIYVCDSGLANILGRASFGHVFETAIFHALYLKKPDSYFGSFLHYYQKKSGIEIDFLMDKKTAFEVKEKATFYDQKKLTRIAKDLKIEKNFLISYHFSKLENVVYGWQV</sequence>
<reference evidence="3 4" key="1">
    <citation type="journal article" date="2015" name="Nature">
        <title>rRNA introns, odd ribosomes, and small enigmatic genomes across a large radiation of phyla.</title>
        <authorList>
            <person name="Brown C.T."/>
            <person name="Hug L.A."/>
            <person name="Thomas B.C."/>
            <person name="Sharon I."/>
            <person name="Castelle C.J."/>
            <person name="Singh A."/>
            <person name="Wilkins M.J."/>
            <person name="Williams K.H."/>
            <person name="Banfield J.F."/>
        </authorList>
    </citation>
    <scope>NUCLEOTIDE SEQUENCE [LARGE SCALE GENOMIC DNA]</scope>
</reference>
<dbReference type="Pfam" id="PF13635">
    <property type="entry name" value="DUF4143"/>
    <property type="match status" value="1"/>
</dbReference>
<accession>A0A0G0H4Q0</accession>
<comment type="caution">
    <text evidence="3">The sequence shown here is derived from an EMBL/GenBank/DDBJ whole genome shotgun (WGS) entry which is preliminary data.</text>
</comment>
<dbReference type="AlphaFoldDB" id="A0A0G0H4Q0"/>
<dbReference type="PANTHER" id="PTHR43566">
    <property type="entry name" value="CONSERVED PROTEIN"/>
    <property type="match status" value="1"/>
</dbReference>
<organism evidence="3 4">
    <name type="scientific">Candidatus Roizmanbacteria bacterium GW2011_GWA2_37_7</name>
    <dbReference type="NCBI Taxonomy" id="1618481"/>
    <lineage>
        <taxon>Bacteria</taxon>
        <taxon>Candidatus Roizmaniibacteriota</taxon>
    </lineage>
</organism>
<dbReference type="STRING" id="1618481.US54_C0045G0008"/>
<feature type="domain" description="DUF4143" evidence="2">
    <location>
        <begin position="210"/>
        <end position="354"/>
    </location>
</feature>
<dbReference type="Pfam" id="PF13173">
    <property type="entry name" value="AAA_14"/>
    <property type="match status" value="1"/>
</dbReference>
<dbReference type="Gene3D" id="3.40.50.300">
    <property type="entry name" value="P-loop containing nucleotide triphosphate hydrolases"/>
    <property type="match status" value="1"/>
</dbReference>
<evidence type="ECO:0000259" key="2">
    <source>
        <dbReference type="Pfam" id="PF13635"/>
    </source>
</evidence>
<evidence type="ECO:0000313" key="3">
    <source>
        <dbReference type="EMBL" id="KKQ37087.1"/>
    </source>
</evidence>
<protein>
    <submittedName>
        <fullName evidence="3">ATPase</fullName>
    </submittedName>
</protein>